<dbReference type="GO" id="GO:0005814">
    <property type="term" value="C:centriole"/>
    <property type="evidence" value="ECO:0007669"/>
    <property type="project" value="UniProtKB-SubCell"/>
</dbReference>
<dbReference type="FunFam" id="1.10.472.10:FF:000038">
    <property type="entry name" value="Cyclin F"/>
    <property type="match status" value="1"/>
</dbReference>
<dbReference type="PROSITE" id="PS50181">
    <property type="entry name" value="FBOX"/>
    <property type="match status" value="1"/>
</dbReference>
<dbReference type="CDD" id="cd20521">
    <property type="entry name" value="CYCLIN_CCNF_rpt1"/>
    <property type="match status" value="1"/>
</dbReference>
<evidence type="ECO:0000256" key="10">
    <source>
        <dbReference type="ARBA" id="ARBA00023306"/>
    </source>
</evidence>
<protein>
    <recommendedName>
        <fullName evidence="4">Cyclin-F</fullName>
    </recommendedName>
</protein>
<comment type="caution">
    <text evidence="14">The sequence shown here is derived from an EMBL/GenBank/DDBJ whole genome shotgun (WGS) entry which is preliminary data.</text>
</comment>
<evidence type="ECO:0000256" key="12">
    <source>
        <dbReference type="SAM" id="MobiDB-lite"/>
    </source>
</evidence>
<feature type="compositionally biased region" description="Basic residues" evidence="12">
    <location>
        <begin position="800"/>
        <end position="825"/>
    </location>
</feature>
<dbReference type="EMBL" id="JAIWYP010000002">
    <property type="protein sequence ID" value="KAH3860758.1"/>
    <property type="molecule type" value="Genomic_DNA"/>
</dbReference>
<evidence type="ECO:0000256" key="4">
    <source>
        <dbReference type="ARBA" id="ARBA00019493"/>
    </source>
</evidence>
<dbReference type="InterPro" id="IPR048258">
    <property type="entry name" value="Cyclins_cyclin-box"/>
</dbReference>
<evidence type="ECO:0000256" key="8">
    <source>
        <dbReference type="ARBA" id="ARBA00023127"/>
    </source>
</evidence>
<feature type="domain" description="F-box" evidence="13">
    <location>
        <begin position="60"/>
        <end position="107"/>
    </location>
</feature>
<keyword evidence="15" id="KW-1185">Reference proteome</keyword>
<proteinExistence type="inferred from homology"/>
<dbReference type="GO" id="GO:0048471">
    <property type="term" value="C:perinuclear region of cytoplasm"/>
    <property type="evidence" value="ECO:0007669"/>
    <property type="project" value="UniProtKB-SubCell"/>
</dbReference>
<dbReference type="InterPro" id="IPR013763">
    <property type="entry name" value="Cyclin-like_dom"/>
</dbReference>
<gene>
    <name evidence="14" type="ORF">DPMN_023678</name>
</gene>
<comment type="subcellular location">
    <subcellularLocation>
        <location evidence="1">Cytoplasm</location>
        <location evidence="1">Cytoskeleton</location>
        <location evidence="1">Microtubule organizing center</location>
        <location evidence="1">Centrosome</location>
        <location evidence="1">Centriole</location>
    </subcellularLocation>
    <subcellularLocation>
        <location evidence="2">Cytoplasm</location>
        <location evidence="2">Perinuclear region</location>
    </subcellularLocation>
</comment>
<dbReference type="PROSITE" id="PS00292">
    <property type="entry name" value="CYCLINS"/>
    <property type="match status" value="1"/>
</dbReference>
<dbReference type="InterPro" id="IPR039361">
    <property type="entry name" value="Cyclin"/>
</dbReference>
<evidence type="ECO:0000256" key="9">
    <source>
        <dbReference type="ARBA" id="ARBA00023212"/>
    </source>
</evidence>
<evidence type="ECO:0000256" key="3">
    <source>
        <dbReference type="ARBA" id="ARBA00006955"/>
    </source>
</evidence>
<keyword evidence="7" id="KW-0498">Mitosis</keyword>
<dbReference type="InterPro" id="IPR006671">
    <property type="entry name" value="Cyclin_N"/>
</dbReference>
<organism evidence="14 15">
    <name type="scientific">Dreissena polymorpha</name>
    <name type="common">Zebra mussel</name>
    <name type="synonym">Mytilus polymorpha</name>
    <dbReference type="NCBI Taxonomy" id="45954"/>
    <lineage>
        <taxon>Eukaryota</taxon>
        <taxon>Metazoa</taxon>
        <taxon>Spiralia</taxon>
        <taxon>Lophotrochozoa</taxon>
        <taxon>Mollusca</taxon>
        <taxon>Bivalvia</taxon>
        <taxon>Autobranchia</taxon>
        <taxon>Heteroconchia</taxon>
        <taxon>Euheterodonta</taxon>
        <taxon>Imparidentia</taxon>
        <taxon>Neoheterodontei</taxon>
        <taxon>Myida</taxon>
        <taxon>Dreissenoidea</taxon>
        <taxon>Dreissenidae</taxon>
        <taxon>Dreissena</taxon>
    </lineage>
</organism>
<dbReference type="Pfam" id="PF02984">
    <property type="entry name" value="Cyclin_C"/>
    <property type="match status" value="1"/>
</dbReference>
<dbReference type="InterPro" id="IPR001810">
    <property type="entry name" value="F-box_dom"/>
</dbReference>
<dbReference type="Proteomes" id="UP000828390">
    <property type="component" value="Unassembled WGS sequence"/>
</dbReference>
<dbReference type="AlphaFoldDB" id="A0A9D4RAY3"/>
<dbReference type="CDD" id="cd20522">
    <property type="entry name" value="CYCLIN_CCNF_rpt2"/>
    <property type="match status" value="1"/>
</dbReference>
<dbReference type="Gene3D" id="1.10.472.10">
    <property type="entry name" value="Cyclin-like"/>
    <property type="match status" value="2"/>
</dbReference>
<dbReference type="GO" id="GO:0051301">
    <property type="term" value="P:cell division"/>
    <property type="evidence" value="ECO:0007669"/>
    <property type="project" value="UniProtKB-KW"/>
</dbReference>
<evidence type="ECO:0000256" key="1">
    <source>
        <dbReference type="ARBA" id="ARBA00004114"/>
    </source>
</evidence>
<comment type="similarity">
    <text evidence="3">Belongs to the cyclin family. Cyclin AB subfamily.</text>
</comment>
<dbReference type="SUPFAM" id="SSF47954">
    <property type="entry name" value="Cyclin-like"/>
    <property type="match status" value="2"/>
</dbReference>
<evidence type="ECO:0000256" key="6">
    <source>
        <dbReference type="ARBA" id="ARBA00022618"/>
    </source>
</evidence>
<dbReference type="InterPro" id="IPR036047">
    <property type="entry name" value="F-box-like_dom_sf"/>
</dbReference>
<dbReference type="Pfam" id="PF00134">
    <property type="entry name" value="Cyclin_N"/>
    <property type="match status" value="1"/>
</dbReference>
<feature type="region of interest" description="Disordered" evidence="12">
    <location>
        <begin position="783"/>
        <end position="834"/>
    </location>
</feature>
<dbReference type="OrthoDB" id="5590282at2759"/>
<sequence>MHLLKQWNYFSHVVSIIWIINKKLKMVLLSYLVRMIGGGQQKSPKEFIPVHKYLRSYSQRLTMWDLPEEILVHLLKSLHIRDLLSMKQVHPYFRDLIHNSQSVWSCVSFQESWPSASTLPHFDRAAQVGNVEALVKLAIAYLYNEGLPNESDGKKLSRNGTKAAEMFCRVESLTPNTDPFTWLFIRPPWSLNGACCKESVFNFMKDLLKGESCRKIQVCVAKTLNLLDHNKHSAEISSYLDEAASLGSGIGAFMLWEQMKIKLSVLDKASELELIRKLRDICALDYLDSKLELCKYYSIGKYGGVSRQKAMSFIQEFVHSVPALNTQEGFSRSQELTPSMRYILVDWLAEVAAMKMFSTHTFHVSVSVVDRFLKVNSVPRSKLQLLGVSAMVLCSRLLGLDIITIREAAWLTDNTYKYEDVVRMMGEITATLRGNLRMATSVDFAEIFNTLLSHDRRLCYLSQYICELALLQAEMGQYSPAETAASAVLLSRLLTKSEEAWPSTIKNATGFSIEDLNRCAFHMHEKCFLQGSFVDHRDVTLQAVKQRYADEDCCKVSEIEIISYKELCKLLGVTQHFVNGSDIHVRFRNDDELIVSPSGKKRRSGLRSTSSHKITSTPKTPRTTRDQLRFESPRMNSPRLNDSMLSGYDGDREDDLDDSIIIDESIEDLKREVLLDEGVHSGSENFEACLSSDNTRSPQKSTFNYSAQSPFKQCLSFAASNFDCDTNTSGISSSQSSASDECLSTSNQSPFCSSTGEFSGSASFINLRSTSMTLRSANAASSACGSLSSDSETNYDNVKRFKGSRSPRHMTLRSTPKRQKSRKVSGGKTTFIFN</sequence>
<dbReference type="CDD" id="cd22082">
    <property type="entry name" value="F-box_FBXO1"/>
    <property type="match status" value="1"/>
</dbReference>
<keyword evidence="5" id="KW-0963">Cytoplasm</keyword>
<dbReference type="SMART" id="SM01332">
    <property type="entry name" value="Cyclin_C"/>
    <property type="match status" value="1"/>
</dbReference>
<feature type="region of interest" description="Disordered" evidence="12">
    <location>
        <begin position="598"/>
        <end position="652"/>
    </location>
</feature>
<dbReference type="PANTHER" id="PTHR10177">
    <property type="entry name" value="CYCLINS"/>
    <property type="match status" value="1"/>
</dbReference>
<dbReference type="InterPro" id="IPR004367">
    <property type="entry name" value="Cyclin_C-dom"/>
</dbReference>
<dbReference type="Pfam" id="PF12937">
    <property type="entry name" value="F-box-like"/>
    <property type="match status" value="1"/>
</dbReference>
<dbReference type="SUPFAM" id="SSF81383">
    <property type="entry name" value="F-box domain"/>
    <property type="match status" value="1"/>
</dbReference>
<feature type="compositionally biased region" description="Polar residues" evidence="12">
    <location>
        <begin position="634"/>
        <end position="644"/>
    </location>
</feature>
<keyword evidence="6" id="KW-0132">Cell division</keyword>
<keyword evidence="9" id="KW-0206">Cytoskeleton</keyword>
<evidence type="ECO:0000256" key="5">
    <source>
        <dbReference type="ARBA" id="ARBA00022490"/>
    </source>
</evidence>
<evidence type="ECO:0000313" key="15">
    <source>
        <dbReference type="Proteomes" id="UP000828390"/>
    </source>
</evidence>
<reference evidence="14" key="1">
    <citation type="journal article" date="2019" name="bioRxiv">
        <title>The Genome of the Zebra Mussel, Dreissena polymorpha: A Resource for Invasive Species Research.</title>
        <authorList>
            <person name="McCartney M.A."/>
            <person name="Auch B."/>
            <person name="Kono T."/>
            <person name="Mallez S."/>
            <person name="Zhang Y."/>
            <person name="Obille A."/>
            <person name="Becker A."/>
            <person name="Abrahante J.E."/>
            <person name="Garbe J."/>
            <person name="Badalamenti J.P."/>
            <person name="Herman A."/>
            <person name="Mangelson H."/>
            <person name="Liachko I."/>
            <person name="Sullivan S."/>
            <person name="Sone E.D."/>
            <person name="Koren S."/>
            <person name="Silverstein K.A.T."/>
            <person name="Beckman K.B."/>
            <person name="Gohl D.M."/>
        </authorList>
    </citation>
    <scope>NUCLEOTIDE SEQUENCE</scope>
    <source>
        <strain evidence="14">Duluth1</strain>
        <tissue evidence="14">Whole animal</tissue>
    </source>
</reference>
<feature type="compositionally biased region" description="Polar residues" evidence="12">
    <location>
        <begin position="606"/>
        <end position="621"/>
    </location>
</feature>
<evidence type="ECO:0000256" key="11">
    <source>
        <dbReference type="RuleBase" id="RU000383"/>
    </source>
</evidence>
<keyword evidence="10" id="KW-0131">Cell cycle</keyword>
<evidence type="ECO:0000256" key="7">
    <source>
        <dbReference type="ARBA" id="ARBA00022776"/>
    </source>
</evidence>
<dbReference type="Gene3D" id="1.20.1280.50">
    <property type="match status" value="1"/>
</dbReference>
<dbReference type="InterPro" id="IPR036915">
    <property type="entry name" value="Cyclin-like_sf"/>
</dbReference>
<accession>A0A9D4RAY3</accession>
<evidence type="ECO:0000259" key="13">
    <source>
        <dbReference type="PROSITE" id="PS50181"/>
    </source>
</evidence>
<dbReference type="SMART" id="SM00385">
    <property type="entry name" value="CYCLIN"/>
    <property type="match status" value="2"/>
</dbReference>
<name>A0A9D4RAY3_DREPO</name>
<reference evidence="14" key="2">
    <citation type="submission" date="2020-11" db="EMBL/GenBank/DDBJ databases">
        <authorList>
            <person name="McCartney M.A."/>
            <person name="Auch B."/>
            <person name="Kono T."/>
            <person name="Mallez S."/>
            <person name="Becker A."/>
            <person name="Gohl D.M."/>
            <person name="Silverstein K.A.T."/>
            <person name="Koren S."/>
            <person name="Bechman K.B."/>
            <person name="Herman A."/>
            <person name="Abrahante J.E."/>
            <person name="Garbe J."/>
        </authorList>
    </citation>
    <scope>NUCLEOTIDE SEQUENCE</scope>
    <source>
        <strain evidence="14">Duluth1</strain>
        <tissue evidence="14">Whole animal</tissue>
    </source>
</reference>
<keyword evidence="8 11" id="KW-0195">Cyclin</keyword>
<evidence type="ECO:0000313" key="14">
    <source>
        <dbReference type="EMBL" id="KAH3860758.1"/>
    </source>
</evidence>
<evidence type="ECO:0000256" key="2">
    <source>
        <dbReference type="ARBA" id="ARBA00004556"/>
    </source>
</evidence>
<feature type="compositionally biased region" description="Basic and acidic residues" evidence="12">
    <location>
        <begin position="623"/>
        <end position="632"/>
    </location>
</feature>